<dbReference type="EMBL" id="BOMM01000049">
    <property type="protein sequence ID" value="GIE13531.1"/>
    <property type="molecule type" value="Genomic_DNA"/>
</dbReference>
<keyword evidence="3" id="KW-1185">Reference proteome</keyword>
<evidence type="ECO:0000313" key="2">
    <source>
        <dbReference type="EMBL" id="GIE13531.1"/>
    </source>
</evidence>
<reference evidence="2" key="1">
    <citation type="submission" date="2021-01" db="EMBL/GenBank/DDBJ databases">
        <title>Whole genome shotgun sequence of Actinoplanes ferrugineus NBRC 15555.</title>
        <authorList>
            <person name="Komaki H."/>
            <person name="Tamura T."/>
        </authorList>
    </citation>
    <scope>NUCLEOTIDE SEQUENCE</scope>
    <source>
        <strain evidence="2">NBRC 15555</strain>
    </source>
</reference>
<protein>
    <recommendedName>
        <fullName evidence="1">DUF397 domain-containing protein</fullName>
    </recommendedName>
</protein>
<accession>A0A919MBC9</accession>
<dbReference type="Pfam" id="PF04149">
    <property type="entry name" value="DUF397"/>
    <property type="match status" value="1"/>
</dbReference>
<dbReference type="AlphaFoldDB" id="A0A919MBC9"/>
<gene>
    <name evidence="2" type="ORF">Afe05nite_53710</name>
</gene>
<evidence type="ECO:0000313" key="3">
    <source>
        <dbReference type="Proteomes" id="UP000598174"/>
    </source>
</evidence>
<proteinExistence type="predicted"/>
<dbReference type="Proteomes" id="UP000598174">
    <property type="component" value="Unassembled WGS sequence"/>
</dbReference>
<dbReference type="InterPro" id="IPR007278">
    <property type="entry name" value="DUF397"/>
</dbReference>
<organism evidence="2 3">
    <name type="scientific">Paractinoplanes ferrugineus</name>
    <dbReference type="NCBI Taxonomy" id="113564"/>
    <lineage>
        <taxon>Bacteria</taxon>
        <taxon>Bacillati</taxon>
        <taxon>Actinomycetota</taxon>
        <taxon>Actinomycetes</taxon>
        <taxon>Micromonosporales</taxon>
        <taxon>Micromonosporaceae</taxon>
        <taxon>Paractinoplanes</taxon>
    </lineage>
</organism>
<name>A0A919MBC9_9ACTN</name>
<comment type="caution">
    <text evidence="2">The sequence shown here is derived from an EMBL/GenBank/DDBJ whole genome shotgun (WGS) entry which is preliminary data.</text>
</comment>
<sequence length="66" mass="7297">MSLSKFANWFKSSYSDGASNCVEVAFADDGTVGLRDSKNRKGPVLEFNRGEWAAFIEGVQSGEFER</sequence>
<feature type="domain" description="DUF397" evidence="1">
    <location>
        <begin position="7"/>
        <end position="60"/>
    </location>
</feature>
<dbReference type="RefSeq" id="WP_203819967.1">
    <property type="nucleotide sequence ID" value="NZ_BAAABP010000027.1"/>
</dbReference>
<evidence type="ECO:0000259" key="1">
    <source>
        <dbReference type="Pfam" id="PF04149"/>
    </source>
</evidence>